<feature type="region of interest" description="Disordered" evidence="2">
    <location>
        <begin position="853"/>
        <end position="913"/>
    </location>
</feature>
<feature type="compositionally biased region" description="Low complexity" evidence="2">
    <location>
        <begin position="863"/>
        <end position="880"/>
    </location>
</feature>
<evidence type="ECO:0000256" key="2">
    <source>
        <dbReference type="SAM" id="MobiDB-lite"/>
    </source>
</evidence>
<feature type="compositionally biased region" description="Low complexity" evidence="2">
    <location>
        <begin position="1040"/>
        <end position="1067"/>
    </location>
</feature>
<feature type="compositionally biased region" description="Pro residues" evidence="2">
    <location>
        <begin position="57"/>
        <end position="70"/>
    </location>
</feature>
<dbReference type="OrthoDB" id="267350at2759"/>
<feature type="compositionally biased region" description="Low complexity" evidence="2">
    <location>
        <begin position="123"/>
        <end position="136"/>
    </location>
</feature>
<feature type="region of interest" description="Disordered" evidence="2">
    <location>
        <begin position="693"/>
        <end position="750"/>
    </location>
</feature>
<gene>
    <name evidence="3" type="ORF">LSCM1_06582</name>
</gene>
<accession>A0A836KVV9</accession>
<keyword evidence="1" id="KW-0945">Host-virus interaction</keyword>
<dbReference type="GeneID" id="92516510"/>
<feature type="region of interest" description="Disordered" evidence="2">
    <location>
        <begin position="533"/>
        <end position="569"/>
    </location>
</feature>
<keyword evidence="4" id="KW-1185">Reference proteome</keyword>
<dbReference type="PANTHER" id="PTHR13037">
    <property type="entry name" value="FORMIN"/>
    <property type="match status" value="1"/>
</dbReference>
<feature type="compositionally biased region" description="Polar residues" evidence="2">
    <location>
        <begin position="160"/>
        <end position="173"/>
    </location>
</feature>
<feature type="region of interest" description="Disordered" evidence="2">
    <location>
        <begin position="1113"/>
        <end position="1132"/>
    </location>
</feature>
<comment type="caution">
    <text evidence="3">The sequence shown here is derived from an EMBL/GenBank/DDBJ whole genome shotgun (WGS) entry which is preliminary data.</text>
</comment>
<feature type="region of interest" description="Disordered" evidence="2">
    <location>
        <begin position="1029"/>
        <end position="1082"/>
    </location>
</feature>
<feature type="compositionally biased region" description="Polar residues" evidence="2">
    <location>
        <begin position="853"/>
        <end position="862"/>
    </location>
</feature>
<evidence type="ECO:0000256" key="1">
    <source>
        <dbReference type="ARBA" id="ARBA00022581"/>
    </source>
</evidence>
<protein>
    <submittedName>
        <fullName evidence="3">Uncharacterized protein</fullName>
    </submittedName>
</protein>
<dbReference type="RefSeq" id="XP_067180539.1">
    <property type="nucleotide sequence ID" value="XM_067323998.1"/>
</dbReference>
<dbReference type="KEGG" id="lmat:92516510"/>
<evidence type="ECO:0000313" key="3">
    <source>
        <dbReference type="EMBL" id="KAG5484760.1"/>
    </source>
</evidence>
<dbReference type="PANTHER" id="PTHR13037:SF24">
    <property type="entry name" value="POLYCOMB PROTEIN PCL-RELATED"/>
    <property type="match status" value="1"/>
</dbReference>
<proteinExistence type="predicted"/>
<dbReference type="EMBL" id="JAFEUZ010000011">
    <property type="protein sequence ID" value="KAG5484760.1"/>
    <property type="molecule type" value="Genomic_DNA"/>
</dbReference>
<feature type="region of interest" description="Disordered" evidence="2">
    <location>
        <begin position="306"/>
        <end position="355"/>
    </location>
</feature>
<organism evidence="3 4">
    <name type="scientific">Leishmania martiniquensis</name>
    <dbReference type="NCBI Taxonomy" id="1580590"/>
    <lineage>
        <taxon>Eukaryota</taxon>
        <taxon>Discoba</taxon>
        <taxon>Euglenozoa</taxon>
        <taxon>Kinetoplastea</taxon>
        <taxon>Metakinetoplastina</taxon>
        <taxon>Trypanosomatida</taxon>
        <taxon>Trypanosomatidae</taxon>
        <taxon>Leishmaniinae</taxon>
        <taxon>Leishmania</taxon>
    </lineage>
</organism>
<feature type="compositionally biased region" description="Polar residues" evidence="2">
    <location>
        <begin position="306"/>
        <end position="320"/>
    </location>
</feature>
<evidence type="ECO:0000313" key="4">
    <source>
        <dbReference type="Proteomes" id="UP000673552"/>
    </source>
</evidence>
<feature type="region of interest" description="Disordered" evidence="2">
    <location>
        <begin position="1140"/>
        <end position="1180"/>
    </location>
</feature>
<feature type="compositionally biased region" description="Low complexity" evidence="2">
    <location>
        <begin position="95"/>
        <end position="108"/>
    </location>
</feature>
<feature type="region of interest" description="Disordered" evidence="2">
    <location>
        <begin position="45"/>
        <end position="173"/>
    </location>
</feature>
<feature type="compositionally biased region" description="Polar residues" evidence="2">
    <location>
        <begin position="884"/>
        <end position="893"/>
    </location>
</feature>
<dbReference type="Proteomes" id="UP000673552">
    <property type="component" value="Chromosome 11"/>
</dbReference>
<name>A0A836KVV9_9TRYP</name>
<sequence length="1406" mass="144710">MRSGAKVNVAVAAMRLEPLLFAGYERLDSAGGFVRLSTPQGGWVHLQPSHPSFQLAPPQPTDLPPPPPREPLGGELSQSTSAPTADPAEAKRALADAAAPHTSTAASAMLPPPPDGFEVEFLSSSSAESSVAPSHATSRGASPPPEATAPEDGGVGDAPANTSSAGDGQPSVLNKSADALERGTSEKKPTLHMLVHGAELVASAASLVELDEALAQCALVLFGGKLPYSTLPLPGQAEAHPQWPEAANYHRAVLLGFDDAGLVYLDAQAFAQRLSPPQEWRLCPLPLLVCGVAELAHYYRVAESADTASERSTATDTSDSVPRYPVLPRPARTATAGGSEGLENTRPSQNGCARSCLAPPLQPTPVLGEAFPLTTSTTAPPAPPAASLAYLSPPLRWSLPACGRTPMLDLRQLFQVQPDCVYGLARPPEEVIFLGVAFGVPWIRPVTLASTAASGTTPSPVATHCGATLHAVAPSASSSASQPPAGYRWKDVRAWAEPLVGCHDAFDIRGRHGLTGPTAAAAEVPSTAVVAAKGSASRSVPPKEAVREPSPPSEATGTKGQRAAALTPSPKKRIAAAPLFVKEGHSVFVPGRFGVMLECSTNPALMAAHFGVLHGDRVVARALSPHGAAAQLSGTPNRDATMALSLPPGPMMVMGLHGRNVLVLLGDGEGQVAVQIHITHGISEVAETFRKVSGTPLPPPALPLQPLSTPASPPDSTTVSGAAATSHRVAEGGNFLERQPLPDTEEGEGHADTMLSASTCVSAELADAAVTPAAASTPSQAQSGMSAAAGTQGGEVVSEDAGVAAPMADGDRCEVPLPAKTAALADLTQAASAAAPFSSTGFVRALEVTPKFVNSTPHTGRWSSTTPSSASATSSDSETPGRFRQQQRTQCKQTAEESGNHSGLSMAKVRASTTPMQDAVAEAAAALPASAAQLLQSADEVTIVPAATPTEDDAPSLLEMRAIGHATVSPSREVLVEAEVVEFAAKAASTNPPRARQMGFHAHDVAPLGARSHEFPLLQLPERHLSALEDLTGQHPPPGSSLSAPPLSTIRTPSVRRTPSSSMPPSSHWQHAGEAPEATQGVEARARDVAGDSFRLGAGRAGEYQEQAQHVRGVPADGGGALGAALDTPSLSVPPQQQLWANQAPPSSHAVMESSEDGAAPTASEHLPQSPEATTPRSYHAEEVPACCAAPPAPSTATPAITFAPSYSPLPARFAEYGAPARVGTEEGVSSSTLASAPCAAAVGLQHCSTATASKTANTVVSTPFTNFLKAYAIRVLDTHGEVGGSESGQLRNGTATSMRGYAAKTGEPLQGGEELAWVLGFYREKPLARIMEATAAQRRCCAAWKAAVTFNTASAASPSANDMLVRKLKASASTTVFEELRVEELVSLLSILQNPPSVREGRTPG</sequence>
<reference evidence="3 4" key="1">
    <citation type="submission" date="2021-03" db="EMBL/GenBank/DDBJ databases">
        <title>Leishmania (Mundinia) martiniquensis Genome sequencing and assembly.</title>
        <authorList>
            <person name="Almutairi H."/>
            <person name="Gatherer D."/>
        </authorList>
    </citation>
    <scope>NUCLEOTIDE SEQUENCE [LARGE SCALE GENOMIC DNA]</scope>
    <source>
        <strain evidence="3">LSCM1</strain>
    </source>
</reference>